<dbReference type="RefSeq" id="WP_094077357.1">
    <property type="nucleotide sequence ID" value="NZ_NBYO01000002.1"/>
</dbReference>
<feature type="transmembrane region" description="Helical" evidence="1">
    <location>
        <begin position="20"/>
        <end position="42"/>
    </location>
</feature>
<evidence type="ECO:0000313" key="2">
    <source>
        <dbReference type="EMBL" id="OXT00532.1"/>
    </source>
</evidence>
<gene>
    <name evidence="2" type="ORF">B7H23_10490</name>
</gene>
<proteinExistence type="predicted"/>
<evidence type="ECO:0000313" key="3">
    <source>
        <dbReference type="Proteomes" id="UP000215405"/>
    </source>
</evidence>
<reference evidence="3" key="1">
    <citation type="journal article" date="2017" name="Int. J. Syst. Evol. Microbiol.">
        <title>Notoacmeibacter marinus gen. nov., sp. nov., isolated from the gut of a limpet and proposal of Notoacmeibacteraceae fam. nov. in the order Rhizobiales of the class Alphaproteobacteria.</title>
        <authorList>
            <person name="Huang Z."/>
            <person name="Guo F."/>
            <person name="Lai Q."/>
        </authorList>
    </citation>
    <scope>NUCLEOTIDE SEQUENCE [LARGE SCALE GENOMIC DNA]</scope>
    <source>
        <strain evidence="3">XMTR2A4</strain>
    </source>
</reference>
<dbReference type="AlphaFoldDB" id="A0A231UXC7"/>
<name>A0A231UXC7_9HYPH</name>
<evidence type="ECO:0000256" key="1">
    <source>
        <dbReference type="SAM" id="Phobius"/>
    </source>
</evidence>
<keyword evidence="1" id="KW-0812">Transmembrane</keyword>
<keyword evidence="1" id="KW-0472">Membrane</keyword>
<dbReference type="Proteomes" id="UP000215405">
    <property type="component" value="Unassembled WGS sequence"/>
</dbReference>
<keyword evidence="3" id="KW-1185">Reference proteome</keyword>
<comment type="caution">
    <text evidence="2">The sequence shown here is derived from an EMBL/GenBank/DDBJ whole genome shotgun (WGS) entry which is preliminary data.</text>
</comment>
<organism evidence="2 3">
    <name type="scientific">Notoacmeibacter marinus</name>
    <dbReference type="NCBI Taxonomy" id="1876515"/>
    <lineage>
        <taxon>Bacteria</taxon>
        <taxon>Pseudomonadati</taxon>
        <taxon>Pseudomonadota</taxon>
        <taxon>Alphaproteobacteria</taxon>
        <taxon>Hyphomicrobiales</taxon>
        <taxon>Notoacmeibacteraceae</taxon>
        <taxon>Notoacmeibacter</taxon>
    </lineage>
</organism>
<keyword evidence="1" id="KW-1133">Transmembrane helix</keyword>
<sequence>MDDYNFRADLLDTFQSAPDAIKALMLILPLAFALGLIVALLHHFRAARRMERYDAMERAAREAEWERMMEATLADLRWQEEGMTGRSPRPLKKDERFDETLMLGRN</sequence>
<accession>A0A231UXC7</accession>
<dbReference type="EMBL" id="NBYO01000002">
    <property type="protein sequence ID" value="OXT00532.1"/>
    <property type="molecule type" value="Genomic_DNA"/>
</dbReference>
<protein>
    <submittedName>
        <fullName evidence="2">Uncharacterized protein</fullName>
    </submittedName>
</protein>